<dbReference type="Proteomes" id="UP000000663">
    <property type="component" value="Chromosome"/>
</dbReference>
<dbReference type="InterPro" id="IPR008928">
    <property type="entry name" value="6-hairpin_glycosidase_sf"/>
</dbReference>
<dbReference type="STRING" id="351160.RCIX1709"/>
<dbReference type="Pfam" id="PF22422">
    <property type="entry name" value="MGH1-like_GH"/>
    <property type="match status" value="1"/>
</dbReference>
<dbReference type="GeneID" id="5145483"/>
<evidence type="ECO:0000259" key="2">
    <source>
        <dbReference type="Pfam" id="PF22422"/>
    </source>
</evidence>
<dbReference type="RefSeq" id="WP_012035638.1">
    <property type="nucleotide sequence ID" value="NC_009464.1"/>
</dbReference>
<dbReference type="InterPro" id="IPR032856">
    <property type="entry name" value="GDE_N_bis"/>
</dbReference>
<feature type="domain" description="Putative glycogen debranching enzyme N-terminal" evidence="1">
    <location>
        <begin position="23"/>
        <end position="214"/>
    </location>
</feature>
<dbReference type="KEGG" id="rci:RCIX1709"/>
<keyword evidence="4" id="KW-1185">Reference proteome</keyword>
<dbReference type="GO" id="GO:0005975">
    <property type="term" value="P:carbohydrate metabolic process"/>
    <property type="evidence" value="ECO:0007669"/>
    <property type="project" value="InterPro"/>
</dbReference>
<reference evidence="3 4" key="1">
    <citation type="journal article" date="2006" name="Science">
        <title>Genome of rice cluster I archaea -- the key methane producers in the rice rhizosphere.</title>
        <authorList>
            <person name="Erkel C."/>
            <person name="Kube M."/>
            <person name="Reinhardt R."/>
            <person name="Liesack W."/>
        </authorList>
    </citation>
    <scope>NUCLEOTIDE SEQUENCE [LARGE SCALE GENOMIC DNA]</scope>
    <source>
        <strain evidence="4">DSM 22066 / NBRC 105507 / MRE50</strain>
    </source>
</reference>
<feature type="domain" description="Mannosylglycerate hydrolase MGH1-like glycoside hydrolase" evidence="2">
    <location>
        <begin position="384"/>
        <end position="603"/>
    </location>
</feature>
<dbReference type="SUPFAM" id="SSF48208">
    <property type="entry name" value="Six-hairpin glycosidases"/>
    <property type="match status" value="1"/>
</dbReference>
<sequence>MSNVSQVHRSHTQARDILGALVIREKNLTLVTKHNGDIPQEENYGYGLYFNDCRFLSTYMLLINGQTPTEILSSDEKGYASVTMLTNPAITDCNGKHVEKNTISLRRDRFIADAIHESLTMASYNDFPVDVEIRMIFDSDFDDMFTVRGITKATEGALKPPSFEDGVLSLTYVGLDGHTRVTRVSPDPKPDYTEGGTCVFNVRLQPDSRAVIRLTISVEDILPGAMPATVSPPVDKLLKGIKASYVETMECCSNVQTSNHIFNKVFLRSLSDLRMLYMIRDDHVYYSAGVPWYDALFGRDSVISSMQVIPYNPGVSRSTLQLLASMQGTEYCDWRDEQPGKILHELRVGEKANTGEIPQTPYYGSVDSTPLFLILLSEYVDWTGDMALFHELGSNVDQALAWMDSHTKNDPDGFLRYSTRSEFGLYNHGWKDSNDSISHSDGSLAQHPIALAEVQGYVYTAKRRIAKLFDRLGRHDEAKRLQKEAANLLWKFNDKFWMQEKQYYAQALDAMGQCDVISSNPAQALWTEIIDRRRADCVVKRLFEPDMYTGWGIRTLSSEEKRYNPLGYHNGTIWPHDNSLIAMGLGLYDKKDELVELFTSMYEAAGFYTSYRLPELFGGYHREESDIPIKYPVACSPQAWSSGAIPYMLTAALGFIPDALNQKLKLVRPRLPKWLESVRINSLHVGNAACKLEFRRVGESTLVNVMEKRGELEVEVVY</sequence>
<dbReference type="EMBL" id="AM114193">
    <property type="protein sequence ID" value="CAJ36928.1"/>
    <property type="molecule type" value="Genomic_DNA"/>
</dbReference>
<dbReference type="Gene3D" id="1.50.10.10">
    <property type="match status" value="1"/>
</dbReference>
<accession>Q0W3W5</accession>
<dbReference type="OrthoDB" id="7795at2157"/>
<evidence type="ECO:0000259" key="1">
    <source>
        <dbReference type="Pfam" id="PF14742"/>
    </source>
</evidence>
<organism evidence="3 4">
    <name type="scientific">Methanocella arvoryzae (strain DSM 22066 / NBRC 105507 / MRE50)</name>
    <dbReference type="NCBI Taxonomy" id="351160"/>
    <lineage>
        <taxon>Archaea</taxon>
        <taxon>Methanobacteriati</taxon>
        <taxon>Methanobacteriota</taxon>
        <taxon>Stenosarchaea group</taxon>
        <taxon>Methanomicrobia</taxon>
        <taxon>Methanocellales</taxon>
        <taxon>Methanocellaceae</taxon>
        <taxon>Methanocella</taxon>
    </lineage>
</organism>
<dbReference type="InterPro" id="IPR054491">
    <property type="entry name" value="MGH1-like_GH"/>
</dbReference>
<evidence type="ECO:0000313" key="3">
    <source>
        <dbReference type="EMBL" id="CAJ36928.1"/>
    </source>
</evidence>
<proteinExistence type="predicted"/>
<evidence type="ECO:0000313" key="4">
    <source>
        <dbReference type="Proteomes" id="UP000000663"/>
    </source>
</evidence>
<dbReference type="eggNOG" id="arCOG03287">
    <property type="taxonomic scope" value="Archaea"/>
</dbReference>
<dbReference type="PATRIC" id="fig|351160.9.peg.1349"/>
<gene>
    <name evidence="3" type="ORF">RCIX1709</name>
</gene>
<name>Q0W3W5_METAR</name>
<protein>
    <submittedName>
        <fullName evidence="3">Predicted amylo-alpha-1,6-glucosidase</fullName>
    </submittedName>
</protein>
<dbReference type="Pfam" id="PF14742">
    <property type="entry name" value="GDE_N_bis"/>
    <property type="match status" value="1"/>
</dbReference>
<dbReference type="InterPro" id="IPR012341">
    <property type="entry name" value="6hp_glycosidase-like_sf"/>
</dbReference>
<dbReference type="AlphaFoldDB" id="Q0W3W5"/>